<evidence type="ECO:0000313" key="1">
    <source>
        <dbReference type="EMBL" id="STD83575.1"/>
    </source>
</evidence>
<evidence type="ECO:0000313" key="2">
    <source>
        <dbReference type="Proteomes" id="UP000254807"/>
    </source>
</evidence>
<organism evidence="1 2">
    <name type="scientific">Enterococcus gallinarum</name>
    <dbReference type="NCBI Taxonomy" id="1353"/>
    <lineage>
        <taxon>Bacteria</taxon>
        <taxon>Bacillati</taxon>
        <taxon>Bacillota</taxon>
        <taxon>Bacilli</taxon>
        <taxon>Lactobacillales</taxon>
        <taxon>Enterococcaceae</taxon>
        <taxon>Enterococcus</taxon>
    </lineage>
</organism>
<dbReference type="AlphaFoldDB" id="A0A376H437"/>
<dbReference type="EMBL" id="UFYW01000001">
    <property type="protein sequence ID" value="STD83575.1"/>
    <property type="molecule type" value="Genomic_DNA"/>
</dbReference>
<dbReference type="RefSeq" id="WP_003128912.1">
    <property type="nucleotide sequence ID" value="NZ_CP170114.1"/>
</dbReference>
<dbReference type="Gene3D" id="1.50.10.10">
    <property type="match status" value="1"/>
</dbReference>
<dbReference type="GO" id="GO:0005975">
    <property type="term" value="P:carbohydrate metabolic process"/>
    <property type="evidence" value="ECO:0007669"/>
    <property type="project" value="InterPro"/>
</dbReference>
<accession>A0A376H437</accession>
<dbReference type="InterPro" id="IPR012341">
    <property type="entry name" value="6hp_glycosidase-like_sf"/>
</dbReference>
<keyword evidence="2" id="KW-1185">Reference proteome</keyword>
<name>A0A376H437_ENTGA</name>
<sequence>MPDLDFTTNTHLHFLEAYINFYMTTPTFDVKTTLQRLLIVFTDKIATPANCLQFFNADWCPLSQEISFSHDIETIWVLQRTLTVTSIKDVQVSQFIENLGTQVATKGFDNNKIICDHSNTLQTLTRKTWWTLAEAIIGFYNLYQLTNSKVYYELATHHFEMVE</sequence>
<protein>
    <submittedName>
        <fullName evidence="1">Uncharacterized protein</fullName>
    </submittedName>
</protein>
<dbReference type="Proteomes" id="UP000254807">
    <property type="component" value="Unassembled WGS sequence"/>
</dbReference>
<reference evidence="1 2" key="1">
    <citation type="submission" date="2018-06" db="EMBL/GenBank/DDBJ databases">
        <authorList>
            <consortium name="Pathogen Informatics"/>
            <person name="Doyle S."/>
        </authorList>
    </citation>
    <scope>NUCLEOTIDE SEQUENCE [LARGE SCALE GENOMIC DNA]</scope>
    <source>
        <strain evidence="1 2">NCTC12360</strain>
    </source>
</reference>
<dbReference type="InterPro" id="IPR008928">
    <property type="entry name" value="6-hairpin_glycosidase_sf"/>
</dbReference>
<gene>
    <name evidence="1" type="ORF">NCTC12360_02042</name>
</gene>
<dbReference type="SUPFAM" id="SSF48208">
    <property type="entry name" value="Six-hairpin glycosidases"/>
    <property type="match status" value="1"/>
</dbReference>
<proteinExistence type="predicted"/>